<proteinExistence type="predicted"/>
<reference evidence="1" key="1">
    <citation type="submission" date="2014-12" db="EMBL/GenBank/DDBJ databases">
        <title>Insight into the proteome of Arion vulgaris.</title>
        <authorList>
            <person name="Aradska J."/>
            <person name="Bulat T."/>
            <person name="Smidak R."/>
            <person name="Sarate P."/>
            <person name="Gangsoo J."/>
            <person name="Sialana F."/>
            <person name="Bilban M."/>
            <person name="Lubec G."/>
        </authorList>
    </citation>
    <scope>NUCLEOTIDE SEQUENCE</scope>
    <source>
        <tissue evidence="1">Skin</tissue>
    </source>
</reference>
<name>A0A0B7AU11_9EUPU</name>
<organism evidence="1">
    <name type="scientific">Arion vulgaris</name>
    <dbReference type="NCBI Taxonomy" id="1028688"/>
    <lineage>
        <taxon>Eukaryota</taxon>
        <taxon>Metazoa</taxon>
        <taxon>Spiralia</taxon>
        <taxon>Lophotrochozoa</taxon>
        <taxon>Mollusca</taxon>
        <taxon>Gastropoda</taxon>
        <taxon>Heterobranchia</taxon>
        <taxon>Euthyneura</taxon>
        <taxon>Panpulmonata</taxon>
        <taxon>Eupulmonata</taxon>
        <taxon>Stylommatophora</taxon>
        <taxon>Helicina</taxon>
        <taxon>Arionoidea</taxon>
        <taxon>Arionidae</taxon>
        <taxon>Arion</taxon>
    </lineage>
</organism>
<dbReference type="EMBL" id="HACG01036591">
    <property type="protein sequence ID" value="CEK83456.1"/>
    <property type="molecule type" value="Transcribed_RNA"/>
</dbReference>
<gene>
    <name evidence="1" type="primary">ORF137142</name>
</gene>
<protein>
    <submittedName>
        <fullName evidence="1">Uncharacterized protein</fullName>
    </submittedName>
</protein>
<accession>A0A0B7AU11</accession>
<evidence type="ECO:0000313" key="1">
    <source>
        <dbReference type="EMBL" id="CEK83456.1"/>
    </source>
</evidence>
<dbReference type="AlphaFoldDB" id="A0A0B7AU11"/>
<feature type="non-terminal residue" evidence="1">
    <location>
        <position position="1"/>
    </location>
</feature>
<sequence length="50" mass="5708">KCIFLFEMPKIIIFLQSLEDHCEYFANLRRSTDPSLGNAGVENKENGESC</sequence>